<name>A0AA36FEN4_OCTVU</name>
<evidence type="ECO:0000313" key="2">
    <source>
        <dbReference type="Proteomes" id="UP001162480"/>
    </source>
</evidence>
<reference evidence="1" key="1">
    <citation type="submission" date="2023-08" db="EMBL/GenBank/DDBJ databases">
        <authorList>
            <person name="Alioto T."/>
            <person name="Alioto T."/>
            <person name="Gomez Garrido J."/>
        </authorList>
    </citation>
    <scope>NUCLEOTIDE SEQUENCE</scope>
</reference>
<dbReference type="Proteomes" id="UP001162480">
    <property type="component" value="Chromosome 13"/>
</dbReference>
<dbReference type="EMBL" id="OX597826">
    <property type="protein sequence ID" value="CAI9731843.1"/>
    <property type="molecule type" value="Genomic_DNA"/>
</dbReference>
<accession>A0AA36FEN4</accession>
<keyword evidence="2" id="KW-1185">Reference proteome</keyword>
<protein>
    <submittedName>
        <fullName evidence="1">Uncharacterized protein</fullName>
    </submittedName>
</protein>
<sequence length="72" mass="7483">MEMLLRGDGCISAVVVVAAAAAVNVVVSAVVVNDCDRVLALEQLLCSDGSGYGVNAPVEARVLAITVLRLWR</sequence>
<proteinExistence type="predicted"/>
<dbReference type="AlphaFoldDB" id="A0AA36FEN4"/>
<gene>
    <name evidence="1" type="ORF">OCTVUL_1B030739</name>
</gene>
<organism evidence="1 2">
    <name type="scientific">Octopus vulgaris</name>
    <name type="common">Common octopus</name>
    <dbReference type="NCBI Taxonomy" id="6645"/>
    <lineage>
        <taxon>Eukaryota</taxon>
        <taxon>Metazoa</taxon>
        <taxon>Spiralia</taxon>
        <taxon>Lophotrochozoa</taxon>
        <taxon>Mollusca</taxon>
        <taxon>Cephalopoda</taxon>
        <taxon>Coleoidea</taxon>
        <taxon>Octopodiformes</taxon>
        <taxon>Octopoda</taxon>
        <taxon>Incirrata</taxon>
        <taxon>Octopodidae</taxon>
        <taxon>Octopus</taxon>
    </lineage>
</organism>
<evidence type="ECO:0000313" key="1">
    <source>
        <dbReference type="EMBL" id="CAI9731843.1"/>
    </source>
</evidence>